<comment type="similarity">
    <text evidence="1">In the C-terminal section; belongs to the class-I pyridoxal-phosphate-dependent aminotransferase family.</text>
</comment>
<evidence type="ECO:0000256" key="1">
    <source>
        <dbReference type="ARBA" id="ARBA00005384"/>
    </source>
</evidence>
<dbReference type="InterPro" id="IPR015422">
    <property type="entry name" value="PyrdxlP-dep_Trfase_small"/>
</dbReference>
<accession>A0AB39U7J2</accession>
<dbReference type="InterPro" id="IPR004839">
    <property type="entry name" value="Aminotransferase_I/II_large"/>
</dbReference>
<keyword evidence="5" id="KW-0804">Transcription</keyword>
<dbReference type="GO" id="GO:0008483">
    <property type="term" value="F:transaminase activity"/>
    <property type="evidence" value="ECO:0007669"/>
    <property type="project" value="UniProtKB-KW"/>
</dbReference>
<dbReference type="Gene3D" id="3.90.1150.10">
    <property type="entry name" value="Aspartate Aminotransferase, domain 1"/>
    <property type="match status" value="1"/>
</dbReference>
<evidence type="ECO:0000259" key="6">
    <source>
        <dbReference type="PROSITE" id="PS50949"/>
    </source>
</evidence>
<dbReference type="PROSITE" id="PS50949">
    <property type="entry name" value="HTH_GNTR"/>
    <property type="match status" value="1"/>
</dbReference>
<dbReference type="InterPro" id="IPR036388">
    <property type="entry name" value="WH-like_DNA-bd_sf"/>
</dbReference>
<dbReference type="EMBL" id="CP129674">
    <property type="protein sequence ID" value="XDS44844.1"/>
    <property type="molecule type" value="Genomic_DNA"/>
</dbReference>
<protein>
    <submittedName>
        <fullName evidence="7">Aminotransferase class I/II-fold pyridoxal phosphate-dependent enzyme</fullName>
    </submittedName>
</protein>
<dbReference type="CDD" id="cd07377">
    <property type="entry name" value="WHTH_GntR"/>
    <property type="match status" value="1"/>
</dbReference>
<dbReference type="InterPro" id="IPR051446">
    <property type="entry name" value="HTH_trans_reg/aminotransferase"/>
</dbReference>
<dbReference type="PANTHER" id="PTHR46577:SF2">
    <property type="entry name" value="TRANSCRIPTIONAL REGULATORY PROTEIN"/>
    <property type="match status" value="1"/>
</dbReference>
<evidence type="ECO:0000256" key="3">
    <source>
        <dbReference type="ARBA" id="ARBA00023015"/>
    </source>
</evidence>
<dbReference type="GO" id="GO:0030170">
    <property type="term" value="F:pyridoxal phosphate binding"/>
    <property type="evidence" value="ECO:0007669"/>
    <property type="project" value="InterPro"/>
</dbReference>
<dbReference type="Gene3D" id="3.40.640.10">
    <property type="entry name" value="Type I PLP-dependent aspartate aminotransferase-like (Major domain)"/>
    <property type="match status" value="1"/>
</dbReference>
<keyword evidence="3" id="KW-0805">Transcription regulation</keyword>
<dbReference type="GO" id="GO:0003700">
    <property type="term" value="F:DNA-binding transcription factor activity"/>
    <property type="evidence" value="ECO:0007669"/>
    <property type="project" value="InterPro"/>
</dbReference>
<keyword evidence="7" id="KW-0032">Aminotransferase</keyword>
<dbReference type="GO" id="GO:0003677">
    <property type="term" value="F:DNA binding"/>
    <property type="evidence" value="ECO:0007669"/>
    <property type="project" value="UniProtKB-KW"/>
</dbReference>
<organism evidence="7">
    <name type="scientific">Bifidobacterium aquikefiricola</name>
    <dbReference type="NCBI Taxonomy" id="3059038"/>
    <lineage>
        <taxon>Bacteria</taxon>
        <taxon>Bacillati</taxon>
        <taxon>Actinomycetota</taxon>
        <taxon>Actinomycetes</taxon>
        <taxon>Bifidobacteriales</taxon>
        <taxon>Bifidobacteriaceae</taxon>
        <taxon>Bifidobacterium</taxon>
    </lineage>
</organism>
<dbReference type="PANTHER" id="PTHR46577">
    <property type="entry name" value="HTH-TYPE TRANSCRIPTIONAL REGULATORY PROTEIN GABR"/>
    <property type="match status" value="1"/>
</dbReference>
<evidence type="ECO:0000256" key="4">
    <source>
        <dbReference type="ARBA" id="ARBA00023125"/>
    </source>
</evidence>
<dbReference type="AlphaFoldDB" id="A0AB39U7J2"/>
<keyword evidence="4" id="KW-0238">DNA-binding</keyword>
<dbReference type="Pfam" id="PF00392">
    <property type="entry name" value="GntR"/>
    <property type="match status" value="1"/>
</dbReference>
<evidence type="ECO:0000313" key="7">
    <source>
        <dbReference type="EMBL" id="XDS44844.1"/>
    </source>
</evidence>
<dbReference type="RefSeq" id="WP_369344390.1">
    <property type="nucleotide sequence ID" value="NZ_CP129674.1"/>
</dbReference>
<dbReference type="InterPro" id="IPR036390">
    <property type="entry name" value="WH_DNA-bd_sf"/>
</dbReference>
<dbReference type="InterPro" id="IPR015421">
    <property type="entry name" value="PyrdxlP-dep_Trfase_major"/>
</dbReference>
<dbReference type="SUPFAM" id="SSF53383">
    <property type="entry name" value="PLP-dependent transferases"/>
    <property type="match status" value="1"/>
</dbReference>
<dbReference type="KEGG" id="baqk:QN215_01525"/>
<evidence type="ECO:0000256" key="5">
    <source>
        <dbReference type="ARBA" id="ARBA00023163"/>
    </source>
</evidence>
<keyword evidence="2" id="KW-0663">Pyridoxal phosphate</keyword>
<proteinExistence type="inferred from homology"/>
<name>A0AB39U7J2_9BIFI</name>
<reference evidence="7" key="1">
    <citation type="submission" date="2023-07" db="EMBL/GenBank/DDBJ databases">
        <title>Bifidobacterium aquikefiriaerophilum sp. nov. and Bifidobacterium eccum sp. nov., isolated from water kefir.</title>
        <authorList>
            <person name="Breselge S."/>
            <person name="Bellassi P."/>
            <person name="Barcenilla C."/>
            <person name="Alvarez-Ordonez A."/>
            <person name="Morelli L."/>
            <person name="Cotter P.D."/>
        </authorList>
    </citation>
    <scope>NUCLEOTIDE SEQUENCE</scope>
    <source>
        <strain evidence="7">WK041_4_12</strain>
    </source>
</reference>
<dbReference type="CDD" id="cd00609">
    <property type="entry name" value="AAT_like"/>
    <property type="match status" value="1"/>
</dbReference>
<keyword evidence="7" id="KW-0808">Transferase</keyword>
<evidence type="ECO:0000256" key="2">
    <source>
        <dbReference type="ARBA" id="ARBA00022898"/>
    </source>
</evidence>
<dbReference type="InterPro" id="IPR015424">
    <property type="entry name" value="PyrdxlP-dep_Trfase"/>
</dbReference>
<sequence length="499" mass="54382">MSDSIDTGFISNQSSSEENAANLARLILQTSTSPTPHQIMDSISSLIASGFLKANDRLPTVRMLAKSLSISPASVSAAYHSLVRVGSIRTRGRSGTFVLPQTEEWLPNRQEQLAVAPVERTFLDLSQGTPDPMLLPDIRPFFTRLGVRKAFVNSYSGPTIIAPLEDVLRHAWPYKPDTITMVSGALDGISRTLDTIIDPGDFVLTEDPTYPPLLDMIEARGGMIIGVPIDEAGMTPYGLDKAIEAAISRQSRHTGPSRQIKAMIVQPRAQNPTGASYDQVRISQLVHILRQRFPNESRFPYIIEDDSSGAIANASPETFASLIPERVVHILSFSKSHGPDLRLAALSSNSEMVGRIVARRMLGPGWVSRFLQELLFEMLTDRSVIQQIVHSRHVYALRQQSLSALLQQHGVAIRPGDGLNMWIPVNNEQAALQYLAEHTIRVAPGTPFRPPFSLASEGGGSMRDLSGSSAGPGLRITVVGDEGIYGKIAERIAEAAALR</sequence>
<dbReference type="Pfam" id="PF00155">
    <property type="entry name" value="Aminotran_1_2"/>
    <property type="match status" value="1"/>
</dbReference>
<gene>
    <name evidence="7" type="ORF">QN215_01525</name>
</gene>
<dbReference type="SUPFAM" id="SSF46785">
    <property type="entry name" value="Winged helix' DNA-binding domain"/>
    <property type="match status" value="1"/>
</dbReference>
<dbReference type="SMART" id="SM00345">
    <property type="entry name" value="HTH_GNTR"/>
    <property type="match status" value="1"/>
</dbReference>
<dbReference type="InterPro" id="IPR000524">
    <property type="entry name" value="Tscrpt_reg_HTH_GntR"/>
</dbReference>
<feature type="domain" description="HTH gntR-type" evidence="6">
    <location>
        <begin position="33"/>
        <end position="101"/>
    </location>
</feature>
<dbReference type="Gene3D" id="1.10.10.10">
    <property type="entry name" value="Winged helix-like DNA-binding domain superfamily/Winged helix DNA-binding domain"/>
    <property type="match status" value="1"/>
</dbReference>